<evidence type="ECO:0000259" key="24">
    <source>
        <dbReference type="Pfam" id="PF17900"/>
    </source>
</evidence>
<protein>
    <submittedName>
        <fullName evidence="26">Aminopeptidase</fullName>
    </submittedName>
</protein>
<dbReference type="InterPro" id="IPR034016">
    <property type="entry name" value="M1_APN-typ"/>
</dbReference>
<accession>A0A914V474</accession>
<feature type="binding site" evidence="18">
    <location>
        <position position="483"/>
    </location>
    <ligand>
        <name>Zn(2+)</name>
        <dbReference type="ChEBI" id="CHEBI:29105"/>
        <note>catalytic</note>
    </ligand>
</feature>
<feature type="transmembrane region" description="Helical" evidence="21">
    <location>
        <begin position="36"/>
        <end position="58"/>
    </location>
</feature>
<evidence type="ECO:0000256" key="8">
    <source>
        <dbReference type="ARBA" id="ARBA00022723"/>
    </source>
</evidence>
<dbReference type="InterPro" id="IPR027268">
    <property type="entry name" value="Peptidase_M4/M1_CTD_sf"/>
</dbReference>
<evidence type="ECO:0000256" key="20">
    <source>
        <dbReference type="SAM" id="MobiDB-lite"/>
    </source>
</evidence>
<keyword evidence="6" id="KW-0645">Protease</keyword>
<keyword evidence="5" id="KW-1003">Cell membrane</keyword>
<dbReference type="CDD" id="cd09601">
    <property type="entry name" value="M1_APN-Q_like"/>
    <property type="match status" value="1"/>
</dbReference>
<evidence type="ECO:0000256" key="19">
    <source>
        <dbReference type="PIRSR" id="PIRSR634016-4"/>
    </source>
</evidence>
<keyword evidence="10 18" id="KW-0862">Zinc</keyword>
<keyword evidence="15" id="KW-1015">Disulfide bond</keyword>
<evidence type="ECO:0000259" key="23">
    <source>
        <dbReference type="Pfam" id="PF11838"/>
    </source>
</evidence>
<comment type="subcellular location">
    <subcellularLocation>
        <location evidence="1">Cell membrane</location>
    </subcellularLocation>
    <subcellularLocation>
        <location evidence="2">Membrane</location>
        <topology evidence="2">Single-pass type II membrane protein</topology>
    </subcellularLocation>
</comment>
<evidence type="ECO:0000256" key="15">
    <source>
        <dbReference type="ARBA" id="ARBA00023157"/>
    </source>
</evidence>
<keyword evidence="16" id="KW-0325">Glycoprotein</keyword>
<dbReference type="Gene3D" id="1.10.390.10">
    <property type="entry name" value="Neutral Protease Domain 2"/>
    <property type="match status" value="1"/>
</dbReference>
<name>A0A914V474_9BILA</name>
<dbReference type="PANTHER" id="PTHR11533:SF301">
    <property type="entry name" value="AMINOPEPTIDASE"/>
    <property type="match status" value="1"/>
</dbReference>
<feature type="binding site" evidence="18">
    <location>
        <position position="464"/>
    </location>
    <ligand>
        <name>Zn(2+)</name>
        <dbReference type="ChEBI" id="CHEBI:29105"/>
        <note>catalytic</note>
    </ligand>
</feature>
<comment type="cofactor">
    <cofactor evidence="18">
        <name>Zn(2+)</name>
        <dbReference type="ChEBI" id="CHEBI:29105"/>
    </cofactor>
    <text evidence="18">Binds 1 zinc ion per subunit.</text>
</comment>
<dbReference type="FunFam" id="2.60.40.1730:FF:000012">
    <property type="entry name" value="Aminopeptidase N"/>
    <property type="match status" value="1"/>
</dbReference>
<dbReference type="SUPFAM" id="SSF63737">
    <property type="entry name" value="Leukotriene A4 hydrolase N-terminal domain"/>
    <property type="match status" value="1"/>
</dbReference>
<feature type="compositionally biased region" description="Low complexity" evidence="20">
    <location>
        <begin position="98"/>
        <end position="109"/>
    </location>
</feature>
<dbReference type="FunFam" id="1.25.50.20:FF:000001">
    <property type="entry name" value="Aminopeptidase"/>
    <property type="match status" value="1"/>
</dbReference>
<dbReference type="InterPro" id="IPR050344">
    <property type="entry name" value="Peptidase_M1_aminopeptidases"/>
</dbReference>
<dbReference type="InterPro" id="IPR045357">
    <property type="entry name" value="Aminopeptidase_N-like_N"/>
</dbReference>
<keyword evidence="13" id="KW-0482">Metalloprotease</keyword>
<dbReference type="SUPFAM" id="SSF55486">
    <property type="entry name" value="Metalloproteases ('zincins'), catalytic domain"/>
    <property type="match status" value="1"/>
</dbReference>
<evidence type="ECO:0000256" key="2">
    <source>
        <dbReference type="ARBA" id="ARBA00004606"/>
    </source>
</evidence>
<evidence type="ECO:0000256" key="14">
    <source>
        <dbReference type="ARBA" id="ARBA00023136"/>
    </source>
</evidence>
<proteinExistence type="inferred from homology"/>
<dbReference type="Gene3D" id="1.25.50.20">
    <property type="match status" value="1"/>
</dbReference>
<feature type="domain" description="ERAP1-like C-terminal" evidence="23">
    <location>
        <begin position="695"/>
        <end position="1025"/>
    </location>
</feature>
<feature type="active site" description="Proton acceptor" evidence="17">
    <location>
        <position position="461"/>
    </location>
</feature>
<evidence type="ECO:0000256" key="3">
    <source>
        <dbReference type="ARBA" id="ARBA00010136"/>
    </source>
</evidence>
<dbReference type="FunFam" id="2.60.40.1910:FF:000006">
    <property type="entry name" value="Aminopeptidase"/>
    <property type="match status" value="1"/>
</dbReference>
<dbReference type="GO" id="GO:0006508">
    <property type="term" value="P:proteolysis"/>
    <property type="evidence" value="ECO:0007669"/>
    <property type="project" value="UniProtKB-KW"/>
</dbReference>
<feature type="domain" description="Aminopeptidase N-like N-terminal" evidence="24">
    <location>
        <begin position="138"/>
        <end position="353"/>
    </location>
</feature>
<evidence type="ECO:0000256" key="18">
    <source>
        <dbReference type="PIRSR" id="PIRSR634016-3"/>
    </source>
</evidence>
<dbReference type="Proteomes" id="UP000887566">
    <property type="component" value="Unplaced"/>
</dbReference>
<evidence type="ECO:0000256" key="6">
    <source>
        <dbReference type="ARBA" id="ARBA00022670"/>
    </source>
</evidence>
<evidence type="ECO:0000256" key="4">
    <source>
        <dbReference type="ARBA" id="ARBA00022438"/>
    </source>
</evidence>
<dbReference type="Gene3D" id="2.60.40.1910">
    <property type="match status" value="1"/>
</dbReference>
<dbReference type="AlphaFoldDB" id="A0A914V474"/>
<evidence type="ECO:0000256" key="7">
    <source>
        <dbReference type="ARBA" id="ARBA00022692"/>
    </source>
</evidence>
<dbReference type="GO" id="GO:0005886">
    <property type="term" value="C:plasma membrane"/>
    <property type="evidence" value="ECO:0007669"/>
    <property type="project" value="UniProtKB-SubCell"/>
</dbReference>
<keyword evidence="4" id="KW-0031">Aminopeptidase</keyword>
<evidence type="ECO:0000256" key="5">
    <source>
        <dbReference type="ARBA" id="ARBA00022475"/>
    </source>
</evidence>
<feature type="compositionally biased region" description="Polar residues" evidence="20">
    <location>
        <begin position="115"/>
        <end position="125"/>
    </location>
</feature>
<dbReference type="FunFam" id="1.10.390.10:FF:000006">
    <property type="entry name" value="Puromycin-sensitive aminopeptidase"/>
    <property type="match status" value="1"/>
</dbReference>
<dbReference type="GO" id="GO:0070006">
    <property type="term" value="F:metalloaminopeptidase activity"/>
    <property type="evidence" value="ECO:0007669"/>
    <property type="project" value="TreeGrafter"/>
</dbReference>
<dbReference type="PRINTS" id="PR00756">
    <property type="entry name" value="ALADIPTASE"/>
</dbReference>
<evidence type="ECO:0000256" key="10">
    <source>
        <dbReference type="ARBA" id="ARBA00022833"/>
    </source>
</evidence>
<keyword evidence="14 21" id="KW-0472">Membrane</keyword>
<reference evidence="26" key="1">
    <citation type="submission" date="2022-11" db="UniProtKB">
        <authorList>
            <consortium name="WormBaseParasite"/>
        </authorList>
    </citation>
    <scope>IDENTIFICATION</scope>
</reference>
<dbReference type="Pfam" id="PF01433">
    <property type="entry name" value="Peptidase_M1"/>
    <property type="match status" value="1"/>
</dbReference>
<evidence type="ECO:0000256" key="16">
    <source>
        <dbReference type="ARBA" id="ARBA00023180"/>
    </source>
</evidence>
<dbReference type="InterPro" id="IPR001930">
    <property type="entry name" value="Peptidase_M1"/>
</dbReference>
<dbReference type="GO" id="GO:0005737">
    <property type="term" value="C:cytoplasm"/>
    <property type="evidence" value="ECO:0007669"/>
    <property type="project" value="TreeGrafter"/>
</dbReference>
<dbReference type="GO" id="GO:0005615">
    <property type="term" value="C:extracellular space"/>
    <property type="evidence" value="ECO:0007669"/>
    <property type="project" value="TreeGrafter"/>
</dbReference>
<evidence type="ECO:0000256" key="21">
    <source>
        <dbReference type="SAM" id="Phobius"/>
    </source>
</evidence>
<keyword evidence="11" id="KW-0735">Signal-anchor</keyword>
<keyword evidence="9" id="KW-0378">Hydrolase</keyword>
<feature type="binding site" evidence="18">
    <location>
        <position position="460"/>
    </location>
    <ligand>
        <name>Zn(2+)</name>
        <dbReference type="ChEBI" id="CHEBI:29105"/>
        <note>catalytic</note>
    </ligand>
</feature>
<feature type="domain" description="Peptidase M1 membrane alanine aminopeptidase" evidence="22">
    <location>
        <begin position="388"/>
        <end position="600"/>
    </location>
</feature>
<dbReference type="Pfam" id="PF17900">
    <property type="entry name" value="Peptidase_M1_N"/>
    <property type="match status" value="1"/>
</dbReference>
<dbReference type="Gene3D" id="2.60.40.1730">
    <property type="entry name" value="tricorn interacting facor f3 domain"/>
    <property type="match status" value="1"/>
</dbReference>
<keyword evidence="8 18" id="KW-0479">Metal-binding</keyword>
<keyword evidence="25" id="KW-1185">Reference proteome</keyword>
<evidence type="ECO:0000256" key="9">
    <source>
        <dbReference type="ARBA" id="ARBA00022801"/>
    </source>
</evidence>
<dbReference type="GO" id="GO:0043171">
    <property type="term" value="P:peptide catabolic process"/>
    <property type="evidence" value="ECO:0007669"/>
    <property type="project" value="TreeGrafter"/>
</dbReference>
<evidence type="ECO:0000313" key="25">
    <source>
        <dbReference type="Proteomes" id="UP000887566"/>
    </source>
</evidence>
<evidence type="ECO:0000313" key="26">
    <source>
        <dbReference type="WBParaSite" id="PSAMB.scaffold1499size37286.g13603.t2"/>
    </source>
</evidence>
<evidence type="ECO:0000256" key="13">
    <source>
        <dbReference type="ARBA" id="ARBA00023049"/>
    </source>
</evidence>
<feature type="site" description="Transition state stabilizer" evidence="19">
    <location>
        <position position="547"/>
    </location>
</feature>
<keyword evidence="7 21" id="KW-0812">Transmembrane</keyword>
<dbReference type="WBParaSite" id="PSAMB.scaffold1499size37286.g13603.t2">
    <property type="protein sequence ID" value="PSAMB.scaffold1499size37286.g13603.t2"/>
    <property type="gene ID" value="PSAMB.scaffold1499size37286.g13603"/>
</dbReference>
<dbReference type="GO" id="GO:0042277">
    <property type="term" value="F:peptide binding"/>
    <property type="evidence" value="ECO:0007669"/>
    <property type="project" value="TreeGrafter"/>
</dbReference>
<dbReference type="InterPro" id="IPR014782">
    <property type="entry name" value="Peptidase_M1_dom"/>
</dbReference>
<evidence type="ECO:0000256" key="1">
    <source>
        <dbReference type="ARBA" id="ARBA00004236"/>
    </source>
</evidence>
<keyword evidence="12 21" id="KW-1133">Transmembrane helix</keyword>
<organism evidence="25 26">
    <name type="scientific">Plectus sambesii</name>
    <dbReference type="NCBI Taxonomy" id="2011161"/>
    <lineage>
        <taxon>Eukaryota</taxon>
        <taxon>Metazoa</taxon>
        <taxon>Ecdysozoa</taxon>
        <taxon>Nematoda</taxon>
        <taxon>Chromadorea</taxon>
        <taxon>Plectida</taxon>
        <taxon>Plectina</taxon>
        <taxon>Plectoidea</taxon>
        <taxon>Plectidae</taxon>
        <taxon>Plectus</taxon>
    </lineage>
</organism>
<evidence type="ECO:0000256" key="17">
    <source>
        <dbReference type="PIRSR" id="PIRSR634016-1"/>
    </source>
</evidence>
<dbReference type="InterPro" id="IPR042097">
    <property type="entry name" value="Aminopeptidase_N-like_N_sf"/>
</dbReference>
<evidence type="ECO:0000259" key="22">
    <source>
        <dbReference type="Pfam" id="PF01433"/>
    </source>
</evidence>
<sequence length="1052" mass="119377">MGPDMHFNRLQDSVHPVVAVSSGDGKYQSVAFSRKVLLIIGGVFLAILFFSILITYLATKSANAPPPPAPTETVPPSQQHKFPTTIEPGGPDEEGQITTASMPATPTTSGENDTETGNQSVSTEPTAKELRLPTSLLPISYNLRLKVYLPGYGATFATDKNFTFEGDLKIRFLCANDTDKIMLNSIKLNLSDNPQSYSIKKSNAVDAKEISVVSTNVSEKLQMVIFQLSDMLTTGEEYEFHLTYSGPISSEVLSGLYLSSYVAADGQTSSYVAADGQTRYLAVTQMEPTDARRMVPCFDEPSMKATWAVTIVHPVGSTALSNGIENQEPVPVSDQPEWLESSFKETLKMSSYLLAVVVSDFDKREGKTKSGTRFRIWARKEAQHQTEYALTSGITALEYFEQFYGIPFPLEKQDMIAIPDFEAGAMENWGLVTYREKYLLYDPKEYALSEKRRVAVVVAHELAHQWFGNLVTMKWWDDLWLNEGFATFMEYLGTNEISNGTFRMEDYFVIDAFAGAMAKDQRATSHPLFVPIEKSNEINEVFDSISYDKGGTVLRMMDHLVGREPFRRGLNLYLSKFNYSNADHLDLWAALSEEVPESVTDWNGERLDLTNFAASWTEQMGYPVVEVTRVDDSKVQLKQKRFKLDENALEKERFRNPVHGYKWDIPIWHQVDGQDRPMKWLQTDATIDVKTSELLVINPGAYGFYRVNYDNATWEKIANQLKNDHKLIPLGSRAQLLDDAFSLAEANQLSYQQALALTAYLDKEDELLPWANAFSNLAKIKSYFEDEPAYEYVQIYMKRLLEPLYNKLNWNNIPTDYTNDSRAFEDSLQSSILAMYCNLGIYECKATAAELFRTGFMDACNSSNATASSCSKVPLSVRKLVYCKGIEHGGEREWNFVFDMYKKERFQLEQSRLMAALTCSSSRWVLTRLLDMTLEEKDIRKQDAASLFTYVGASDAAGPIIWDYMQSNWKKIYSTYKNTKSLLKYVVAASTNLKAEHNVKQFERFIQDNANVTSQFSIFEIQLEKARSNVKWMNTHFQSLAEWFKMVTSKTV</sequence>
<evidence type="ECO:0000256" key="11">
    <source>
        <dbReference type="ARBA" id="ARBA00022968"/>
    </source>
</evidence>
<feature type="region of interest" description="Disordered" evidence="20">
    <location>
        <begin position="62"/>
        <end position="127"/>
    </location>
</feature>
<dbReference type="PANTHER" id="PTHR11533">
    <property type="entry name" value="PROTEASE M1 ZINC METALLOPROTEASE"/>
    <property type="match status" value="1"/>
</dbReference>
<dbReference type="Pfam" id="PF11838">
    <property type="entry name" value="ERAP1_C"/>
    <property type="match status" value="1"/>
</dbReference>
<comment type="similarity">
    <text evidence="3">Belongs to the peptidase M1 family.</text>
</comment>
<evidence type="ECO:0000256" key="12">
    <source>
        <dbReference type="ARBA" id="ARBA00022989"/>
    </source>
</evidence>
<dbReference type="InterPro" id="IPR024571">
    <property type="entry name" value="ERAP1-like_C_dom"/>
</dbReference>
<dbReference type="GO" id="GO:0008270">
    <property type="term" value="F:zinc ion binding"/>
    <property type="evidence" value="ECO:0007669"/>
    <property type="project" value="InterPro"/>
</dbReference>